<organism evidence="2 3">
    <name type="scientific">Sistotremastrum suecicum HHB10207 ss-3</name>
    <dbReference type="NCBI Taxonomy" id="1314776"/>
    <lineage>
        <taxon>Eukaryota</taxon>
        <taxon>Fungi</taxon>
        <taxon>Dikarya</taxon>
        <taxon>Basidiomycota</taxon>
        <taxon>Agaricomycotina</taxon>
        <taxon>Agaricomycetes</taxon>
        <taxon>Sistotremastrales</taxon>
        <taxon>Sistotremastraceae</taxon>
        <taxon>Sistotremastrum</taxon>
    </lineage>
</organism>
<evidence type="ECO:0000313" key="3">
    <source>
        <dbReference type="Proteomes" id="UP000076798"/>
    </source>
</evidence>
<reference evidence="2 3" key="1">
    <citation type="journal article" date="2016" name="Mol. Biol. Evol.">
        <title>Comparative Genomics of Early-Diverging Mushroom-Forming Fungi Provides Insights into the Origins of Lignocellulose Decay Capabilities.</title>
        <authorList>
            <person name="Nagy L.G."/>
            <person name="Riley R."/>
            <person name="Tritt A."/>
            <person name="Adam C."/>
            <person name="Daum C."/>
            <person name="Floudas D."/>
            <person name="Sun H."/>
            <person name="Yadav J.S."/>
            <person name="Pangilinan J."/>
            <person name="Larsson K.H."/>
            <person name="Matsuura K."/>
            <person name="Barry K."/>
            <person name="Labutti K."/>
            <person name="Kuo R."/>
            <person name="Ohm R.A."/>
            <person name="Bhattacharya S.S."/>
            <person name="Shirouzu T."/>
            <person name="Yoshinaga Y."/>
            <person name="Martin F.M."/>
            <person name="Grigoriev I.V."/>
            <person name="Hibbett D.S."/>
        </authorList>
    </citation>
    <scope>NUCLEOTIDE SEQUENCE [LARGE SCALE GENOMIC DNA]</scope>
    <source>
        <strain evidence="2 3">HHB10207 ss-3</strain>
    </source>
</reference>
<feature type="transmembrane region" description="Helical" evidence="1">
    <location>
        <begin position="61"/>
        <end position="79"/>
    </location>
</feature>
<proteinExistence type="predicted"/>
<keyword evidence="3" id="KW-1185">Reference proteome</keyword>
<name>A0A166GGU6_9AGAM</name>
<evidence type="ECO:0000256" key="1">
    <source>
        <dbReference type="SAM" id="Phobius"/>
    </source>
</evidence>
<keyword evidence="1" id="KW-0812">Transmembrane</keyword>
<dbReference type="EMBL" id="KV428019">
    <property type="protein sequence ID" value="KZT41670.1"/>
    <property type="molecule type" value="Genomic_DNA"/>
</dbReference>
<accession>A0A166GGU6</accession>
<sequence>MEGEKEFEVARNCGINKRESEITANQRRWSTWENPKMRVAQELAQPTKGEATEMENEMQRAIWGGIIWLLISALLYDIVAHAC</sequence>
<protein>
    <submittedName>
        <fullName evidence="2">Uncharacterized protein</fullName>
    </submittedName>
</protein>
<dbReference type="AlphaFoldDB" id="A0A166GGU6"/>
<keyword evidence="1" id="KW-1133">Transmembrane helix</keyword>
<dbReference type="Proteomes" id="UP000076798">
    <property type="component" value="Unassembled WGS sequence"/>
</dbReference>
<gene>
    <name evidence="2" type="ORF">SISSUDRAFT_232670</name>
</gene>
<keyword evidence="1" id="KW-0472">Membrane</keyword>
<evidence type="ECO:0000313" key="2">
    <source>
        <dbReference type="EMBL" id="KZT41670.1"/>
    </source>
</evidence>